<feature type="domain" description="NACHT" evidence="3">
    <location>
        <begin position="82"/>
        <end position="202"/>
    </location>
</feature>
<reference evidence="4 5" key="1">
    <citation type="journal article" date="2020" name="ISME J.">
        <title>Uncovering the hidden diversity of litter-decomposition mechanisms in mushroom-forming fungi.</title>
        <authorList>
            <person name="Floudas D."/>
            <person name="Bentzer J."/>
            <person name="Ahren D."/>
            <person name="Johansson T."/>
            <person name="Persson P."/>
            <person name="Tunlid A."/>
        </authorList>
    </citation>
    <scope>NUCLEOTIDE SEQUENCE [LARGE SCALE GENOMIC DNA]</scope>
    <source>
        <strain evidence="4 5">CBS 101986</strain>
    </source>
</reference>
<protein>
    <recommendedName>
        <fullName evidence="3">NACHT domain-containing protein</fullName>
    </recommendedName>
</protein>
<name>A0A8H5B8Z6_9AGAR</name>
<proteinExistence type="predicted"/>
<dbReference type="PANTHER" id="PTHR10039">
    <property type="entry name" value="AMELOGENIN"/>
    <property type="match status" value="1"/>
</dbReference>
<evidence type="ECO:0000259" key="3">
    <source>
        <dbReference type="PROSITE" id="PS50837"/>
    </source>
</evidence>
<keyword evidence="1" id="KW-0677">Repeat</keyword>
<dbReference type="InterPro" id="IPR027417">
    <property type="entry name" value="P-loop_NTPase"/>
</dbReference>
<dbReference type="InterPro" id="IPR056884">
    <property type="entry name" value="NPHP3-like_N"/>
</dbReference>
<dbReference type="InterPro" id="IPR007111">
    <property type="entry name" value="NACHT_NTPase"/>
</dbReference>
<evidence type="ECO:0000256" key="1">
    <source>
        <dbReference type="ARBA" id="ARBA00022737"/>
    </source>
</evidence>
<dbReference type="Gene3D" id="3.40.50.300">
    <property type="entry name" value="P-loop containing nucleotide triphosphate hydrolases"/>
    <property type="match status" value="1"/>
</dbReference>
<organism evidence="4 5">
    <name type="scientific">Psilocybe cf. subviscida</name>
    <dbReference type="NCBI Taxonomy" id="2480587"/>
    <lineage>
        <taxon>Eukaryota</taxon>
        <taxon>Fungi</taxon>
        <taxon>Dikarya</taxon>
        <taxon>Basidiomycota</taxon>
        <taxon>Agaricomycotina</taxon>
        <taxon>Agaricomycetes</taxon>
        <taxon>Agaricomycetidae</taxon>
        <taxon>Agaricales</taxon>
        <taxon>Agaricineae</taxon>
        <taxon>Strophariaceae</taxon>
        <taxon>Psilocybe</taxon>
    </lineage>
</organism>
<evidence type="ECO:0000313" key="5">
    <source>
        <dbReference type="Proteomes" id="UP000567179"/>
    </source>
</evidence>
<comment type="caution">
    <text evidence="4">The sequence shown here is derived from an EMBL/GenBank/DDBJ whole genome shotgun (WGS) entry which is preliminary data.</text>
</comment>
<sequence>MFESASKIVITGGSFIGAQNNAGTVDDKADQNTKLVESNVSWNAILNSEGRADAVRCYPGTRKTVIAHIEAWIRAEDNAEKRIFWLCGPAGAGKSAIAQSIAERCLDHGIPMANFFFFRADTTRNQAAPLVPTLLYQLFDVCPVIKWRVHNFITQNNFIFDKSVEKQLKTLMLSASIHPGQTWSGRQKIVLILDGLDECSSDKLDTTQQDIIRALHHIVTHKDSPFILFVSCRAEPHLIRTFNAFQPQVARLYLDGDDFSSSDDIKYFVIGQFKEIKETHHLSWTLNEDWPSTDDIESIVHKSSGHFIYAATVMRFIKTSPGSPVLNLERVEGIRTVESDSPFSQLDAVYAHILAKARNWPKARDILAAQILPDAQDATILPKSSRMGVMPLAKTSYILDALGYNLHEISSYTAELTALVEVGEFGEVKFHHTSLGDFLLDEERSCDFFIDMDEFRLKLVIALFHCIAGNLSWSLIVEHFTRLKTTSDAMTEALSSSRLFSSRLAFSGATLYAFLAKIKEFYFEANADLYTSILEKWLTWFHKNRGTLQENELDGIQHAGKIWNQIIETSALISGITTEEDNGRDQEVTPLSGLSFMSEAESPINEDEMETTDLLKQLIQSRIIDMEARKTGKLNIARRFHDLQVYMSRKPDMGPFNQQAPLQYQGEEQVQKAVRREGQRREAGIEQQQEELKRREEELERREEDLELREEALRREGKLLRREERLLRLQEKLLRQEEKMFREKRSHRRN</sequence>
<dbReference type="OrthoDB" id="3266532at2759"/>
<dbReference type="EMBL" id="JAACJJ010000030">
    <property type="protein sequence ID" value="KAF5318708.1"/>
    <property type="molecule type" value="Genomic_DNA"/>
</dbReference>
<gene>
    <name evidence="4" type="ORF">D9619_010634</name>
</gene>
<dbReference type="PROSITE" id="PS50837">
    <property type="entry name" value="NACHT"/>
    <property type="match status" value="1"/>
</dbReference>
<evidence type="ECO:0000256" key="2">
    <source>
        <dbReference type="SAM" id="MobiDB-lite"/>
    </source>
</evidence>
<dbReference type="AlphaFoldDB" id="A0A8H5B8Z6"/>
<dbReference type="Proteomes" id="UP000567179">
    <property type="component" value="Unassembled WGS sequence"/>
</dbReference>
<accession>A0A8H5B8Z6</accession>
<dbReference type="SUPFAM" id="SSF52540">
    <property type="entry name" value="P-loop containing nucleoside triphosphate hydrolases"/>
    <property type="match status" value="1"/>
</dbReference>
<feature type="region of interest" description="Disordered" evidence="2">
    <location>
        <begin position="676"/>
        <end position="704"/>
    </location>
</feature>
<dbReference type="PANTHER" id="PTHR10039:SF17">
    <property type="entry name" value="FUNGAL STAND N-TERMINAL GOODBYE DOMAIN-CONTAINING PROTEIN-RELATED"/>
    <property type="match status" value="1"/>
</dbReference>
<dbReference type="Pfam" id="PF24883">
    <property type="entry name" value="NPHP3_N"/>
    <property type="match status" value="1"/>
</dbReference>
<keyword evidence="5" id="KW-1185">Reference proteome</keyword>
<evidence type="ECO:0000313" key="4">
    <source>
        <dbReference type="EMBL" id="KAF5318708.1"/>
    </source>
</evidence>